<comment type="function">
    <text evidence="11">Plays a role in repairing double-strand DNA breaks, probably involving stabilizing or processing branched DNA or blocked replication forks.</text>
</comment>
<dbReference type="NCBIfam" id="TIGR00416">
    <property type="entry name" value="sms"/>
    <property type="match status" value="1"/>
</dbReference>
<organism evidence="15 16">
    <name type="scientific">Dethiosulfatibacter aminovorans DSM 17477</name>
    <dbReference type="NCBI Taxonomy" id="1121476"/>
    <lineage>
        <taxon>Bacteria</taxon>
        <taxon>Bacillati</taxon>
        <taxon>Bacillota</taxon>
        <taxon>Tissierellia</taxon>
        <taxon>Dethiosulfatibacter</taxon>
    </lineage>
</organism>
<keyword evidence="6 13" id="KW-0862">Zinc</keyword>
<sequence length="451" mass="49016">MAKKKTKFICQECGYESAKWMGKCPACETWNTFVEETITKSRNDKTVGISGGKPVALKEIEITGENRYDSGIEEFNRVLGGGVVRGSLVLVGGDPGIGKSTLLMQTAGVVSSSGRKVLYVSGEESPSQLKLRAERLEILNSDFNILAETDMAVIKEWVEKLSPDVLILDSIQTVYNPEITSAPGSVSQVKDATTALMNITKTSKLATFIVGHVTKQGSIAGPRVLEHMVDTVLYFEGDKMGTYRILRAVKNRFGSTNEIGVFEMRDKGLVEILNPSEIFVQKSDKENSGTVITSSIEGTRPILVEIQALVSLSSLGMPRRVTTGVDHNRTSMLMAVMEKKMGMQLQNCDAYVNVIGGLQLRETSVDLAILCAITSSFRDRACDPYTIIIGEVGLTGEIRGVSQIEKRINEAKKLGFKKVLIPKTNLESIKSAGGIEIIGVGSVDEAVECLF</sequence>
<dbReference type="PANTHER" id="PTHR32472:SF10">
    <property type="entry name" value="DNA REPAIR PROTEIN RADA-LIKE PROTEIN"/>
    <property type="match status" value="1"/>
</dbReference>
<evidence type="ECO:0000256" key="12">
    <source>
        <dbReference type="NCBIfam" id="TIGR00416"/>
    </source>
</evidence>
<evidence type="ECO:0000256" key="11">
    <source>
        <dbReference type="HAMAP-Rule" id="MF_01498"/>
    </source>
</evidence>
<keyword evidence="4 13" id="KW-0863">Zinc-finger</keyword>
<name>A0A1M6FQW7_9FIRM</name>
<dbReference type="EMBL" id="FQZL01000009">
    <property type="protein sequence ID" value="SHJ00097.1"/>
    <property type="molecule type" value="Genomic_DNA"/>
</dbReference>
<accession>A0A1M6FQW7</accession>
<dbReference type="InterPro" id="IPR041166">
    <property type="entry name" value="Rubredoxin_2"/>
</dbReference>
<evidence type="ECO:0000256" key="9">
    <source>
        <dbReference type="ARBA" id="ARBA00023125"/>
    </source>
</evidence>
<keyword evidence="16" id="KW-1185">Reference proteome</keyword>
<evidence type="ECO:0000256" key="1">
    <source>
        <dbReference type="ARBA" id="ARBA00022723"/>
    </source>
</evidence>
<reference evidence="15 16" key="1">
    <citation type="submission" date="2016-11" db="EMBL/GenBank/DDBJ databases">
        <authorList>
            <person name="Jaros S."/>
            <person name="Januszkiewicz K."/>
            <person name="Wedrychowicz H."/>
        </authorList>
    </citation>
    <scope>NUCLEOTIDE SEQUENCE [LARGE SCALE GENOMIC DNA]</scope>
    <source>
        <strain evidence="15 16">DSM 17477</strain>
    </source>
</reference>
<evidence type="ECO:0000256" key="5">
    <source>
        <dbReference type="ARBA" id="ARBA00022801"/>
    </source>
</evidence>
<evidence type="ECO:0000256" key="13">
    <source>
        <dbReference type="RuleBase" id="RU003555"/>
    </source>
</evidence>
<dbReference type="SMART" id="SM00382">
    <property type="entry name" value="AAA"/>
    <property type="match status" value="1"/>
</dbReference>
<dbReference type="GO" id="GO:0008270">
    <property type="term" value="F:zinc ion binding"/>
    <property type="evidence" value="ECO:0007669"/>
    <property type="project" value="UniProtKB-KW"/>
</dbReference>
<evidence type="ECO:0000256" key="3">
    <source>
        <dbReference type="ARBA" id="ARBA00022763"/>
    </source>
</evidence>
<dbReference type="HAMAP" id="MF_01498">
    <property type="entry name" value="RadA_bact"/>
    <property type="match status" value="1"/>
</dbReference>
<keyword evidence="10 11" id="KW-0234">DNA repair</keyword>
<dbReference type="Gene3D" id="3.40.50.300">
    <property type="entry name" value="P-loop containing nucleotide triphosphate hydrolases"/>
    <property type="match status" value="1"/>
</dbReference>
<dbReference type="CDD" id="cd01121">
    <property type="entry name" value="RadA_SMS_N"/>
    <property type="match status" value="1"/>
</dbReference>
<dbReference type="PROSITE" id="PS50162">
    <property type="entry name" value="RECA_2"/>
    <property type="match status" value="1"/>
</dbReference>
<dbReference type="InterPro" id="IPR020588">
    <property type="entry name" value="RecA_ATP-bd"/>
</dbReference>
<keyword evidence="7 11" id="KW-0067">ATP-binding</keyword>
<evidence type="ECO:0000256" key="8">
    <source>
        <dbReference type="ARBA" id="ARBA00023016"/>
    </source>
</evidence>
<dbReference type="Pfam" id="PF13541">
    <property type="entry name" value="ChlI"/>
    <property type="match status" value="1"/>
</dbReference>
<dbReference type="Proteomes" id="UP000184052">
    <property type="component" value="Unassembled WGS sequence"/>
</dbReference>
<dbReference type="RefSeq" id="WP_073048971.1">
    <property type="nucleotide sequence ID" value="NZ_FQZL01000009.1"/>
</dbReference>
<evidence type="ECO:0000256" key="4">
    <source>
        <dbReference type="ARBA" id="ARBA00022771"/>
    </source>
</evidence>
<proteinExistence type="inferred from homology"/>
<evidence type="ECO:0000256" key="7">
    <source>
        <dbReference type="ARBA" id="ARBA00022840"/>
    </source>
</evidence>
<keyword evidence="3 11" id="KW-0227">DNA damage</keyword>
<keyword evidence="2 11" id="KW-0547">Nucleotide-binding</keyword>
<dbReference type="PANTHER" id="PTHR32472">
    <property type="entry name" value="DNA REPAIR PROTEIN RADA"/>
    <property type="match status" value="1"/>
</dbReference>
<comment type="similarity">
    <text evidence="11 13">Belongs to the RecA family. RadA subfamily.</text>
</comment>
<evidence type="ECO:0000259" key="14">
    <source>
        <dbReference type="PROSITE" id="PS50162"/>
    </source>
</evidence>
<dbReference type="OrthoDB" id="9803906at2"/>
<dbReference type="Gene3D" id="3.30.230.10">
    <property type="match status" value="1"/>
</dbReference>
<dbReference type="GO" id="GO:0003684">
    <property type="term" value="F:damaged DNA binding"/>
    <property type="evidence" value="ECO:0007669"/>
    <property type="project" value="InterPro"/>
</dbReference>
<evidence type="ECO:0000313" key="16">
    <source>
        <dbReference type="Proteomes" id="UP000184052"/>
    </source>
</evidence>
<feature type="region of interest" description="Lon-protease-like" evidence="11">
    <location>
        <begin position="349"/>
        <end position="451"/>
    </location>
</feature>
<dbReference type="SUPFAM" id="SSF54211">
    <property type="entry name" value="Ribosomal protein S5 domain 2-like"/>
    <property type="match status" value="1"/>
</dbReference>
<dbReference type="InterPro" id="IPR003593">
    <property type="entry name" value="AAA+_ATPase"/>
</dbReference>
<feature type="short sequence motif" description="RadA KNRFG motif" evidence="11">
    <location>
        <begin position="250"/>
        <end position="254"/>
    </location>
</feature>
<dbReference type="SUPFAM" id="SSF52540">
    <property type="entry name" value="P-loop containing nucleoside triphosphate hydrolases"/>
    <property type="match status" value="1"/>
</dbReference>
<dbReference type="GO" id="GO:0005524">
    <property type="term" value="F:ATP binding"/>
    <property type="evidence" value="ECO:0007669"/>
    <property type="project" value="UniProtKB-UniRule"/>
</dbReference>
<keyword evidence="1 11" id="KW-0479">Metal-binding</keyword>
<keyword evidence="8 11" id="KW-0346">Stress response</keyword>
<dbReference type="GO" id="GO:0016787">
    <property type="term" value="F:hydrolase activity"/>
    <property type="evidence" value="ECO:0007669"/>
    <property type="project" value="UniProtKB-KW"/>
</dbReference>
<dbReference type="GO" id="GO:0005829">
    <property type="term" value="C:cytosol"/>
    <property type="evidence" value="ECO:0007669"/>
    <property type="project" value="TreeGrafter"/>
</dbReference>
<comment type="domain">
    <text evidence="11">The middle region has homology to RecA with ATPase motifs including the RadA KNRFG motif, while the C-terminus is homologous to Lon protease.</text>
</comment>
<evidence type="ECO:0000256" key="2">
    <source>
        <dbReference type="ARBA" id="ARBA00022741"/>
    </source>
</evidence>
<gene>
    <name evidence="11" type="primary">radA</name>
    <name evidence="15" type="ORF">SAMN02745751_01505</name>
</gene>
<dbReference type="GO" id="GO:0000725">
    <property type="term" value="P:recombinational repair"/>
    <property type="evidence" value="ECO:0007669"/>
    <property type="project" value="UniProtKB-UniRule"/>
</dbReference>
<dbReference type="FunFam" id="3.40.50.300:FF:000050">
    <property type="entry name" value="DNA repair protein RadA"/>
    <property type="match status" value="1"/>
</dbReference>
<dbReference type="InterPro" id="IPR014721">
    <property type="entry name" value="Ribsml_uS5_D2-typ_fold_subgr"/>
</dbReference>
<evidence type="ECO:0000256" key="10">
    <source>
        <dbReference type="ARBA" id="ARBA00023204"/>
    </source>
</evidence>
<protein>
    <recommendedName>
        <fullName evidence="11 12">DNA repair protein RadA</fullName>
    </recommendedName>
</protein>
<dbReference type="Pfam" id="PF18073">
    <property type="entry name" value="Zn_ribbon_LapB"/>
    <property type="match status" value="1"/>
</dbReference>
<evidence type="ECO:0000313" key="15">
    <source>
        <dbReference type="EMBL" id="SHJ00097.1"/>
    </source>
</evidence>
<dbReference type="GO" id="GO:0140664">
    <property type="term" value="F:ATP-dependent DNA damage sensor activity"/>
    <property type="evidence" value="ECO:0007669"/>
    <property type="project" value="InterPro"/>
</dbReference>
<feature type="domain" description="RecA family profile 1" evidence="14">
    <location>
        <begin position="64"/>
        <end position="213"/>
    </location>
</feature>
<dbReference type="InterPro" id="IPR004504">
    <property type="entry name" value="DNA_repair_RadA"/>
</dbReference>
<dbReference type="InterPro" id="IPR027417">
    <property type="entry name" value="P-loop_NTPase"/>
</dbReference>
<dbReference type="InterPro" id="IPR020568">
    <property type="entry name" value="Ribosomal_Su5_D2-typ_SF"/>
</dbReference>
<dbReference type="STRING" id="1121476.SAMN02745751_01505"/>
<keyword evidence="5" id="KW-0378">Hydrolase</keyword>
<dbReference type="AlphaFoldDB" id="A0A1M6FQW7"/>
<keyword evidence="9 11" id="KW-0238">DNA-binding</keyword>
<evidence type="ECO:0000256" key="6">
    <source>
        <dbReference type="ARBA" id="ARBA00022833"/>
    </source>
</evidence>
<dbReference type="PRINTS" id="PR01874">
    <property type="entry name" value="DNAREPAIRADA"/>
</dbReference>
<comment type="function">
    <text evidence="13">DNA-dependent ATPase involved in processing of recombination intermediates, plays a role in repairing DNA breaks. Stimulates the branch migration of RecA-mediated strand transfer reactions, allowing the 3' invading strand to extend heteroduplex DNA faster. Binds ssDNA in the presence of ADP but not other nucleotides, has ATPase activity that is stimulated by ssDNA and various branched DNA structures, but inhibited by SSB. Does not have RecA's homology-searching function.</text>
</comment>
<feature type="binding site" evidence="11">
    <location>
        <begin position="93"/>
        <end position="100"/>
    </location>
    <ligand>
        <name>ATP</name>
        <dbReference type="ChEBI" id="CHEBI:30616"/>
    </ligand>
</feature>
<dbReference type="Pfam" id="PF13481">
    <property type="entry name" value="AAA_25"/>
    <property type="match status" value="1"/>
</dbReference>